<evidence type="ECO:0000313" key="1">
    <source>
        <dbReference type="EMBL" id="KAI8660325.1"/>
    </source>
</evidence>
<proteinExistence type="predicted"/>
<accession>A0ACC0QM09</accession>
<keyword evidence="2" id="KW-1185">Reference proteome</keyword>
<protein>
    <submittedName>
        <fullName evidence="1">NACHT domain-containing protein</fullName>
    </submittedName>
</protein>
<dbReference type="Proteomes" id="UP001065298">
    <property type="component" value="Chromosome 8"/>
</dbReference>
<comment type="caution">
    <text evidence="1">The sequence shown here is derived from an EMBL/GenBank/DDBJ whole genome shotgun (WGS) entry which is preliminary data.</text>
</comment>
<sequence>MATGCINVMRGFLKEDMCGLRSWKGEASNIGRGAIGSYMLEEVEYACLYWTFHVEEANVNSLADDVLAFLNDHFLHWAEALALMRRTVEAITDIHRLLGTLRHQENASLSDFLMDAVQILKANQSILYKAPLQPYSSILLFSPQNSVVRQQFIGVLPRWITLCPRTESNWELLALGDRSIAKLRLWSTITSDCLRALEPPPPENYFNDGHPTAKPLEGRWFAFSDDARLLAFYLFECQNDVVTAVIRCYSDFGGFLWESVVLDSYPCPECLWTSSVAFSADLTMIAARIQDNVTAWRIRPNGPEQVWKSYSPDGAISMALSHDGALLFMTSLAGFYVWSTNDCWSRFLDVEDIDWFWGSFKASADWTVLACGGADHVYL</sequence>
<dbReference type="EMBL" id="CM046510">
    <property type="protein sequence ID" value="KAI8660325.1"/>
    <property type="molecule type" value="Genomic_DNA"/>
</dbReference>
<name>A0ACC0QM09_9HYPO</name>
<evidence type="ECO:0000313" key="2">
    <source>
        <dbReference type="Proteomes" id="UP001065298"/>
    </source>
</evidence>
<gene>
    <name evidence="1" type="ORF">NCS57_01009300</name>
</gene>
<reference evidence="1" key="1">
    <citation type="submission" date="2022-06" db="EMBL/GenBank/DDBJ databases">
        <title>Fusarium solani species complex genomes reveal bases of compartmentalisation and animal pathogenesis.</title>
        <authorList>
            <person name="Tsai I.J."/>
        </authorList>
    </citation>
    <scope>NUCLEOTIDE SEQUENCE</scope>
    <source>
        <strain evidence="1">Fu6.1</strain>
    </source>
</reference>
<organism evidence="1 2">
    <name type="scientific">Fusarium keratoplasticum</name>
    <dbReference type="NCBI Taxonomy" id="1328300"/>
    <lineage>
        <taxon>Eukaryota</taxon>
        <taxon>Fungi</taxon>
        <taxon>Dikarya</taxon>
        <taxon>Ascomycota</taxon>
        <taxon>Pezizomycotina</taxon>
        <taxon>Sordariomycetes</taxon>
        <taxon>Hypocreomycetidae</taxon>
        <taxon>Hypocreales</taxon>
        <taxon>Nectriaceae</taxon>
        <taxon>Fusarium</taxon>
        <taxon>Fusarium solani species complex</taxon>
    </lineage>
</organism>